<organism evidence="9">
    <name type="scientific">freshwater metagenome</name>
    <dbReference type="NCBI Taxonomy" id="449393"/>
    <lineage>
        <taxon>unclassified sequences</taxon>
        <taxon>metagenomes</taxon>
        <taxon>ecological metagenomes</taxon>
    </lineage>
</organism>
<dbReference type="EMBL" id="CAEZXY010000035">
    <property type="protein sequence ID" value="CAB4708014.1"/>
    <property type="molecule type" value="Genomic_DNA"/>
</dbReference>
<reference evidence="9" key="1">
    <citation type="submission" date="2020-05" db="EMBL/GenBank/DDBJ databases">
        <authorList>
            <person name="Chiriac C."/>
            <person name="Salcher M."/>
            <person name="Ghai R."/>
            <person name="Kavagutti S V."/>
        </authorList>
    </citation>
    <scope>NUCLEOTIDE SEQUENCE</scope>
</reference>
<gene>
    <name evidence="7" type="ORF">UFOPK1762_01017</name>
    <name evidence="8" type="ORF">UFOPK1906_00633</name>
    <name evidence="9" type="ORF">UFOPK2624_00928</name>
    <name evidence="10" type="ORF">UFOPK2969_00368</name>
    <name evidence="11" type="ORF">UFOPK3010_00588</name>
    <name evidence="5" type="ORF">UFOPK3331_01120</name>
    <name evidence="12" type="ORF">UFOPK3785_00606</name>
    <name evidence="13" type="ORF">UFOPK3927_00232</name>
    <name evidence="6" type="ORF">UFOPK4201_00149</name>
</gene>
<sequence>MTATTTEIGKTTRIRLMQVAEKLFAERGIDGVSIRDITNEADVSSASIHYHFGSKAELVAAILDWRAAEVGARRATWLDQIESNPGASLRQVLEAFVIPTAEMAADTEGGGQFHIGFLAAVLANPAHMPLMIAAFEPYTHRFEIALARVTPHLDPNVRELRLALAKDMVNRVIGQPDGPVHAWLEIRAPGADEELPERLIDFLTGAFSASSDNKP</sequence>
<dbReference type="PRINTS" id="PR00455">
    <property type="entry name" value="HTHTETR"/>
</dbReference>
<dbReference type="GO" id="GO:0003700">
    <property type="term" value="F:DNA-binding transcription factor activity"/>
    <property type="evidence" value="ECO:0007669"/>
    <property type="project" value="TreeGrafter"/>
</dbReference>
<evidence type="ECO:0000313" key="13">
    <source>
        <dbReference type="EMBL" id="CAB4972742.1"/>
    </source>
</evidence>
<evidence type="ECO:0000313" key="10">
    <source>
        <dbReference type="EMBL" id="CAB4785336.1"/>
    </source>
</evidence>
<evidence type="ECO:0000313" key="8">
    <source>
        <dbReference type="EMBL" id="CAB4619361.1"/>
    </source>
</evidence>
<dbReference type="EMBL" id="CAFAAM010000060">
    <property type="protein sequence ID" value="CAB4800763.1"/>
    <property type="molecule type" value="Genomic_DNA"/>
</dbReference>
<dbReference type="PANTHER" id="PTHR30055">
    <property type="entry name" value="HTH-TYPE TRANSCRIPTIONAL REGULATOR RUTR"/>
    <property type="match status" value="1"/>
</dbReference>
<evidence type="ECO:0000313" key="5">
    <source>
        <dbReference type="EMBL" id="CAB4342451.1"/>
    </source>
</evidence>
<dbReference type="PANTHER" id="PTHR30055:SF234">
    <property type="entry name" value="HTH-TYPE TRANSCRIPTIONAL REGULATOR BETI"/>
    <property type="match status" value="1"/>
</dbReference>
<dbReference type="InterPro" id="IPR009057">
    <property type="entry name" value="Homeodomain-like_sf"/>
</dbReference>
<dbReference type="PROSITE" id="PS01081">
    <property type="entry name" value="HTH_TETR_1"/>
    <property type="match status" value="1"/>
</dbReference>
<dbReference type="EMBL" id="CAEZTY010000033">
    <property type="protein sequence ID" value="CAB4586223.1"/>
    <property type="molecule type" value="Genomic_DNA"/>
</dbReference>
<proteinExistence type="predicted"/>
<protein>
    <submittedName>
        <fullName evidence="9">Unannotated protein</fullName>
    </submittedName>
</protein>
<keyword evidence="3" id="KW-0804">Transcription</keyword>
<dbReference type="InterPro" id="IPR001647">
    <property type="entry name" value="HTH_TetR"/>
</dbReference>
<dbReference type="EMBL" id="CAESAL010000036">
    <property type="protein sequence ID" value="CAB4342451.1"/>
    <property type="molecule type" value="Genomic_DNA"/>
</dbReference>
<dbReference type="PROSITE" id="PS50977">
    <property type="entry name" value="HTH_TETR_2"/>
    <property type="match status" value="1"/>
</dbReference>
<dbReference type="EMBL" id="CAFAAD010000017">
    <property type="protein sequence ID" value="CAB4785336.1"/>
    <property type="molecule type" value="Genomic_DNA"/>
</dbReference>
<dbReference type="SUPFAM" id="SSF48498">
    <property type="entry name" value="Tetracyclin repressor-like, C-terminal domain"/>
    <property type="match status" value="1"/>
</dbReference>
<evidence type="ECO:0000256" key="2">
    <source>
        <dbReference type="ARBA" id="ARBA00023125"/>
    </source>
</evidence>
<dbReference type="Pfam" id="PF00440">
    <property type="entry name" value="TetR_N"/>
    <property type="match status" value="1"/>
</dbReference>
<dbReference type="EMBL" id="CAFBOK010000015">
    <property type="protein sequence ID" value="CAB4972742.1"/>
    <property type="molecule type" value="Genomic_DNA"/>
</dbReference>
<dbReference type="InterPro" id="IPR050109">
    <property type="entry name" value="HTH-type_TetR-like_transc_reg"/>
</dbReference>
<dbReference type="Pfam" id="PF17939">
    <property type="entry name" value="TetR_C_30"/>
    <property type="match status" value="1"/>
</dbReference>
<dbReference type="EMBL" id="CAFBNJ010000022">
    <property type="protein sequence ID" value="CAB4947395.1"/>
    <property type="molecule type" value="Genomic_DNA"/>
</dbReference>
<evidence type="ECO:0000313" key="11">
    <source>
        <dbReference type="EMBL" id="CAB4800763.1"/>
    </source>
</evidence>
<dbReference type="InterPro" id="IPR023772">
    <property type="entry name" value="DNA-bd_HTH_TetR-type_CS"/>
</dbReference>
<evidence type="ECO:0000259" key="4">
    <source>
        <dbReference type="PROSITE" id="PS50977"/>
    </source>
</evidence>
<evidence type="ECO:0000313" key="12">
    <source>
        <dbReference type="EMBL" id="CAB4947395.1"/>
    </source>
</evidence>
<accession>A0A6J6QKJ5</accession>
<dbReference type="Gene3D" id="1.10.357.10">
    <property type="entry name" value="Tetracycline Repressor, domain 2"/>
    <property type="match status" value="1"/>
</dbReference>
<dbReference type="GO" id="GO:0000976">
    <property type="term" value="F:transcription cis-regulatory region binding"/>
    <property type="evidence" value="ECO:0007669"/>
    <property type="project" value="TreeGrafter"/>
</dbReference>
<dbReference type="InterPro" id="IPR036271">
    <property type="entry name" value="Tet_transcr_reg_TetR-rel_C_sf"/>
</dbReference>
<evidence type="ECO:0000313" key="9">
    <source>
        <dbReference type="EMBL" id="CAB4708014.1"/>
    </source>
</evidence>
<dbReference type="InterPro" id="IPR041586">
    <property type="entry name" value="PsrA_TetR_C"/>
</dbReference>
<keyword evidence="2" id="KW-0238">DNA-binding</keyword>
<name>A0A6J6QKJ5_9ZZZZ</name>
<dbReference type="AlphaFoldDB" id="A0A6J6QKJ5"/>
<dbReference type="EMBL" id="CAEZVC010000027">
    <property type="protein sequence ID" value="CAB4619361.1"/>
    <property type="molecule type" value="Genomic_DNA"/>
</dbReference>
<evidence type="ECO:0000313" key="7">
    <source>
        <dbReference type="EMBL" id="CAB4586223.1"/>
    </source>
</evidence>
<dbReference type="EMBL" id="CAEUNJ010000004">
    <property type="protein sequence ID" value="CAB4370346.1"/>
    <property type="molecule type" value="Genomic_DNA"/>
</dbReference>
<evidence type="ECO:0000313" key="6">
    <source>
        <dbReference type="EMBL" id="CAB4370346.1"/>
    </source>
</evidence>
<evidence type="ECO:0000256" key="3">
    <source>
        <dbReference type="ARBA" id="ARBA00023163"/>
    </source>
</evidence>
<keyword evidence="1" id="KW-0805">Transcription regulation</keyword>
<feature type="domain" description="HTH tetR-type" evidence="4">
    <location>
        <begin position="10"/>
        <end position="70"/>
    </location>
</feature>
<evidence type="ECO:0000256" key="1">
    <source>
        <dbReference type="ARBA" id="ARBA00023015"/>
    </source>
</evidence>
<dbReference type="SUPFAM" id="SSF46689">
    <property type="entry name" value="Homeodomain-like"/>
    <property type="match status" value="1"/>
</dbReference>